<evidence type="ECO:0000256" key="4">
    <source>
        <dbReference type="ARBA" id="ARBA00023002"/>
    </source>
</evidence>
<proteinExistence type="inferred from homology"/>
<dbReference type="Gene3D" id="1.10.630.10">
    <property type="entry name" value="Cytochrome P450"/>
    <property type="match status" value="1"/>
</dbReference>
<dbReference type="PRINTS" id="PR00385">
    <property type="entry name" value="P450"/>
</dbReference>
<dbReference type="GO" id="GO:0020037">
    <property type="term" value="F:heme binding"/>
    <property type="evidence" value="ECO:0007669"/>
    <property type="project" value="InterPro"/>
</dbReference>
<dbReference type="Pfam" id="PF00067">
    <property type="entry name" value="p450"/>
    <property type="match status" value="1"/>
</dbReference>
<dbReference type="PRINTS" id="PR00359">
    <property type="entry name" value="BP450"/>
</dbReference>
<evidence type="ECO:0000256" key="1">
    <source>
        <dbReference type="ARBA" id="ARBA00010617"/>
    </source>
</evidence>
<evidence type="ECO:0000256" key="5">
    <source>
        <dbReference type="ARBA" id="ARBA00023004"/>
    </source>
</evidence>
<protein>
    <submittedName>
        <fullName evidence="9">Cytochrome P450</fullName>
    </submittedName>
</protein>
<dbReference type="AlphaFoldDB" id="A0AB39M9K9"/>
<dbReference type="InterPro" id="IPR036396">
    <property type="entry name" value="Cyt_P450_sf"/>
</dbReference>
<evidence type="ECO:0000256" key="8">
    <source>
        <dbReference type="SAM" id="MobiDB-lite"/>
    </source>
</evidence>
<dbReference type="GO" id="GO:0004497">
    <property type="term" value="F:monooxygenase activity"/>
    <property type="evidence" value="ECO:0007669"/>
    <property type="project" value="UniProtKB-KW"/>
</dbReference>
<dbReference type="CDD" id="cd11030">
    <property type="entry name" value="CYP105-like"/>
    <property type="match status" value="1"/>
</dbReference>
<dbReference type="GO" id="GO:0016705">
    <property type="term" value="F:oxidoreductase activity, acting on paired donors, with incorporation or reduction of molecular oxygen"/>
    <property type="evidence" value="ECO:0007669"/>
    <property type="project" value="InterPro"/>
</dbReference>
<dbReference type="SUPFAM" id="SSF48264">
    <property type="entry name" value="Cytochrome P450"/>
    <property type="match status" value="1"/>
</dbReference>
<feature type="region of interest" description="Disordered" evidence="8">
    <location>
        <begin position="1"/>
        <end position="55"/>
    </location>
</feature>
<dbReference type="EMBL" id="CP163431">
    <property type="protein sequence ID" value="XDQ01761.1"/>
    <property type="molecule type" value="Genomic_DNA"/>
</dbReference>
<evidence type="ECO:0000256" key="6">
    <source>
        <dbReference type="ARBA" id="ARBA00023033"/>
    </source>
</evidence>
<dbReference type="PANTHER" id="PTHR46696">
    <property type="entry name" value="P450, PUTATIVE (EUROFUNG)-RELATED"/>
    <property type="match status" value="1"/>
</dbReference>
<name>A0AB39M9K9_9ACTN</name>
<feature type="compositionally biased region" description="Polar residues" evidence="8">
    <location>
        <begin position="1"/>
        <end position="10"/>
    </location>
</feature>
<gene>
    <name evidence="9" type="ORF">AB5J58_16870</name>
</gene>
<dbReference type="PROSITE" id="PS00086">
    <property type="entry name" value="CYTOCHROME_P450"/>
    <property type="match status" value="1"/>
</dbReference>
<keyword evidence="3 7" id="KW-0479">Metal-binding</keyword>
<keyword evidence="4 7" id="KW-0560">Oxidoreductase</keyword>
<keyword evidence="6 7" id="KW-0503">Monooxygenase</keyword>
<evidence type="ECO:0000256" key="3">
    <source>
        <dbReference type="ARBA" id="ARBA00022723"/>
    </source>
</evidence>
<dbReference type="InterPro" id="IPR002397">
    <property type="entry name" value="Cyt_P450_B"/>
</dbReference>
<evidence type="ECO:0000256" key="2">
    <source>
        <dbReference type="ARBA" id="ARBA00022617"/>
    </source>
</evidence>
<evidence type="ECO:0000256" key="7">
    <source>
        <dbReference type="RuleBase" id="RU000461"/>
    </source>
</evidence>
<accession>A0AB39M9K9</accession>
<reference evidence="9" key="1">
    <citation type="submission" date="2024-07" db="EMBL/GenBank/DDBJ databases">
        <authorList>
            <person name="Yu S.T."/>
        </authorList>
    </citation>
    <scope>NUCLEOTIDE SEQUENCE</scope>
    <source>
        <strain evidence="9">R08</strain>
    </source>
</reference>
<dbReference type="RefSeq" id="WP_369188062.1">
    <property type="nucleotide sequence ID" value="NZ_CP163431.1"/>
</dbReference>
<dbReference type="FunFam" id="1.10.630.10:FF:000018">
    <property type="entry name" value="Cytochrome P450 monooxygenase"/>
    <property type="match status" value="1"/>
</dbReference>
<dbReference type="InterPro" id="IPR001128">
    <property type="entry name" value="Cyt_P450"/>
</dbReference>
<keyword evidence="2 7" id="KW-0349">Heme</keyword>
<organism evidence="9">
    <name type="scientific">Streptomyces sp. R08</name>
    <dbReference type="NCBI Taxonomy" id="3238624"/>
    <lineage>
        <taxon>Bacteria</taxon>
        <taxon>Bacillati</taxon>
        <taxon>Actinomycetota</taxon>
        <taxon>Actinomycetes</taxon>
        <taxon>Kitasatosporales</taxon>
        <taxon>Streptomycetaceae</taxon>
        <taxon>Streptomyces</taxon>
    </lineage>
</organism>
<dbReference type="InterPro" id="IPR017972">
    <property type="entry name" value="Cyt_P450_CS"/>
</dbReference>
<feature type="compositionally biased region" description="Pro residues" evidence="8">
    <location>
        <begin position="15"/>
        <end position="54"/>
    </location>
</feature>
<comment type="similarity">
    <text evidence="1 7">Belongs to the cytochrome P450 family.</text>
</comment>
<sequence length="440" mass="48357">MNSAPRTQATGPLHTPEPPPPVDRSAPAPIPVPVKQPMPAPIPLPVDRPTPLDPPTALTRLRDELPVASVAFPDGPPGWLVTRYDDVRAALADPRLSSRRPHLNSHVRASLISPAEMATLRPSDLLTSDPPEHTRLRRLVTGQFTARRMNQLAPRIQDIVDDHLDALAAAPGPADLMNTVALPVPSLVISELLGVPFTDRDLYQRLTAELLSLDRTRDQLLASKAELKTYLMGLVHRKRTAPTDDVLSGLVQAQSSGTPLTDDEIAALAQLILIAGHETTANVIGLAVLLLLRPPRLWDTVRDRPDLVDGVIEETLRHATVLQFGLLRVAREPLTIADQLIEAGDRVVLHLPAANRDSARFTDPDRFDIHRPEAARHLSFGHGTHHCLGDRLARIELHIVLTTMLRRFPDLRLAADPDTIPTHQHRVVHGLAELPVHLTR</sequence>
<dbReference type="GO" id="GO:0005506">
    <property type="term" value="F:iron ion binding"/>
    <property type="evidence" value="ECO:0007669"/>
    <property type="project" value="InterPro"/>
</dbReference>
<keyword evidence="5 7" id="KW-0408">Iron</keyword>
<dbReference type="PANTHER" id="PTHR46696:SF6">
    <property type="entry name" value="P450, PUTATIVE (EUROFUNG)-RELATED"/>
    <property type="match status" value="1"/>
</dbReference>
<evidence type="ECO:0000313" key="9">
    <source>
        <dbReference type="EMBL" id="XDQ01761.1"/>
    </source>
</evidence>